<evidence type="ECO:0000256" key="1">
    <source>
        <dbReference type="SAM" id="MobiDB-lite"/>
    </source>
</evidence>
<dbReference type="EMBL" id="JAYFUL010000029">
    <property type="protein sequence ID" value="MEA5259365.1"/>
    <property type="molecule type" value="Genomic_DNA"/>
</dbReference>
<accession>A0ABU5QQK1</accession>
<keyword evidence="3" id="KW-1185">Reference proteome</keyword>
<sequence>MPYQSPLHILDSLNIEPDELVVEDINRLRKKILAEFSLSTDISIKINDKSYTKDEVLKIIDQLKEVDNLSLQKEIFKRKPILDWLENPTTYIFPADSLNDLLQDYPSNDWLQNTIQEAALEYVKLNFRKRLFEKHVAVFDLLNTFDEKNSYAVYDYLYLEIIQIIEDIDEAIKSPNIRTNKEAFDFISEPIWTDFLNNLPPYFEEIRNKYCYIIIEYTVAIQRKDREWTYEISTQLNQTICDDSIKEVISKNHQIYSDNYHNENKTDKSYNWIYWVIVVLVNIARINSCSNHSSSSSSTYTPPPSQTFQAPSSYGEAQQYGETQQNNTSIKIPANTYYILQIQEYQKTLLKNKFDKSGSVIYGKNGQNLVSNLNDGNLEEQIDTKEKYNPQTVTIKNETDYDVIVFKAGCNANRSYFVEHKNSFYLECCEGDVLFFYFGKKWKLVSSISLDAQTNKKIFFQGYFSEPHKNSIATFLKQYTVTSTNANSSILFNNDKLDRGVFPEVKNIELRENDSSILFQ</sequence>
<gene>
    <name evidence="2" type="ORF">VB264_16320</name>
</gene>
<comment type="caution">
    <text evidence="2">The sequence shown here is derived from an EMBL/GenBank/DDBJ whole genome shotgun (WGS) entry which is preliminary data.</text>
</comment>
<protein>
    <submittedName>
        <fullName evidence="2">Uncharacterized protein</fullName>
    </submittedName>
</protein>
<dbReference type="Proteomes" id="UP001304671">
    <property type="component" value="Unassembled WGS sequence"/>
</dbReference>
<evidence type="ECO:0000313" key="3">
    <source>
        <dbReference type="Proteomes" id="UP001304671"/>
    </source>
</evidence>
<dbReference type="RefSeq" id="WP_323250915.1">
    <property type="nucleotide sequence ID" value="NZ_JAYFUL010000029.1"/>
</dbReference>
<feature type="compositionally biased region" description="Polar residues" evidence="1">
    <location>
        <begin position="308"/>
        <end position="326"/>
    </location>
</feature>
<evidence type="ECO:0000313" key="2">
    <source>
        <dbReference type="EMBL" id="MEA5259365.1"/>
    </source>
</evidence>
<organism evidence="2 3">
    <name type="scientific">Arcicella aquatica</name>
    <dbReference type="NCBI Taxonomy" id="217141"/>
    <lineage>
        <taxon>Bacteria</taxon>
        <taxon>Pseudomonadati</taxon>
        <taxon>Bacteroidota</taxon>
        <taxon>Cytophagia</taxon>
        <taxon>Cytophagales</taxon>
        <taxon>Flectobacillaceae</taxon>
        <taxon>Arcicella</taxon>
    </lineage>
</organism>
<feature type="region of interest" description="Disordered" evidence="1">
    <location>
        <begin position="293"/>
        <end position="326"/>
    </location>
</feature>
<reference evidence="2 3" key="1">
    <citation type="submission" date="2023-12" db="EMBL/GenBank/DDBJ databases">
        <title>Novel species of the genus Arcicella isolated from rivers.</title>
        <authorList>
            <person name="Lu H."/>
        </authorList>
    </citation>
    <scope>NUCLEOTIDE SEQUENCE [LARGE SCALE GENOMIC DNA]</scope>
    <source>
        <strain evidence="2 3">LMG 21963</strain>
    </source>
</reference>
<name>A0ABU5QQK1_9BACT</name>
<proteinExistence type="predicted"/>